<evidence type="ECO:0000313" key="7">
    <source>
        <dbReference type="Proteomes" id="UP000318405"/>
    </source>
</evidence>
<dbReference type="SUPFAM" id="SSF46785">
    <property type="entry name" value="Winged helix' DNA-binding domain"/>
    <property type="match status" value="1"/>
</dbReference>
<organism evidence="6 7">
    <name type="scientific">Verticiella sediminum</name>
    <dbReference type="NCBI Taxonomy" id="1247510"/>
    <lineage>
        <taxon>Bacteria</taxon>
        <taxon>Pseudomonadati</taxon>
        <taxon>Pseudomonadota</taxon>
        <taxon>Betaproteobacteria</taxon>
        <taxon>Burkholderiales</taxon>
        <taxon>Alcaligenaceae</taxon>
        <taxon>Verticiella</taxon>
    </lineage>
</organism>
<sequence>MTPDQLLTFAVVAETGAIGRAAEVLHLTQPAVSGQLRLLQSAFGQPLYRREGRGIRLTPAGEQLAGIARQLRQTYERAHTLRAAIAGLRGGSLAIGASTTPASYLLPYIVAEFRVRHPGVTLTLASGNTSLIVGDLQRFDFAFIEGAVPTQLPVDTVVRPWVSDEIVALVRDDHPLAGRRRTQVTLAELAPHPLVMREAGSGVRQQVAAAFAAAGLAMQVGLELAGVEGVREAVRAGLGVGFVSAMAVPRGESALVALRLSPVPLARNIAALIPHGDALGAPARAFWDICSTHSRIQSEP</sequence>
<gene>
    <name evidence="6" type="ORF">FOZ76_24870</name>
</gene>
<comment type="similarity">
    <text evidence="1">Belongs to the LysR transcriptional regulatory family.</text>
</comment>
<dbReference type="Pfam" id="PF00126">
    <property type="entry name" value="HTH_1"/>
    <property type="match status" value="1"/>
</dbReference>
<comment type="caution">
    <text evidence="6">The sequence shown here is derived from an EMBL/GenBank/DDBJ whole genome shotgun (WGS) entry which is preliminary data.</text>
</comment>
<reference evidence="6 7" key="1">
    <citation type="submission" date="2019-07" db="EMBL/GenBank/DDBJ databases">
        <title>Qingshengfaniella alkalisoli gen. nov., sp. nov., isolated from saline soil.</title>
        <authorList>
            <person name="Xu L."/>
            <person name="Huang X.-X."/>
            <person name="Sun J.-Q."/>
        </authorList>
    </citation>
    <scope>NUCLEOTIDE SEQUENCE [LARGE SCALE GENOMIC DNA]</scope>
    <source>
        <strain evidence="6 7">DSM 27279</strain>
    </source>
</reference>
<evidence type="ECO:0000256" key="3">
    <source>
        <dbReference type="ARBA" id="ARBA00023125"/>
    </source>
</evidence>
<dbReference type="InterPro" id="IPR005119">
    <property type="entry name" value="LysR_subst-bd"/>
</dbReference>
<dbReference type="Gene3D" id="3.40.190.290">
    <property type="match status" value="1"/>
</dbReference>
<dbReference type="InterPro" id="IPR000847">
    <property type="entry name" value="LysR_HTH_N"/>
</dbReference>
<keyword evidence="3" id="KW-0238">DNA-binding</keyword>
<protein>
    <submittedName>
        <fullName evidence="6">LysR family transcriptional regulator</fullName>
    </submittedName>
</protein>
<evidence type="ECO:0000256" key="4">
    <source>
        <dbReference type="ARBA" id="ARBA00023163"/>
    </source>
</evidence>
<dbReference type="PROSITE" id="PS50931">
    <property type="entry name" value="HTH_LYSR"/>
    <property type="match status" value="1"/>
</dbReference>
<dbReference type="PRINTS" id="PR00039">
    <property type="entry name" value="HTHLYSR"/>
</dbReference>
<dbReference type="EMBL" id="VLTJ01000042">
    <property type="protein sequence ID" value="TSH88870.1"/>
    <property type="molecule type" value="Genomic_DNA"/>
</dbReference>
<dbReference type="SUPFAM" id="SSF53850">
    <property type="entry name" value="Periplasmic binding protein-like II"/>
    <property type="match status" value="1"/>
</dbReference>
<dbReference type="PANTHER" id="PTHR30126">
    <property type="entry name" value="HTH-TYPE TRANSCRIPTIONAL REGULATOR"/>
    <property type="match status" value="1"/>
</dbReference>
<name>A0A556A7M7_9BURK</name>
<dbReference type="InterPro" id="IPR036388">
    <property type="entry name" value="WH-like_DNA-bd_sf"/>
</dbReference>
<evidence type="ECO:0000313" key="6">
    <source>
        <dbReference type="EMBL" id="TSH88870.1"/>
    </source>
</evidence>
<dbReference type="RefSeq" id="WP_143950986.1">
    <property type="nucleotide sequence ID" value="NZ_BAABMB010000005.1"/>
</dbReference>
<dbReference type="OrthoDB" id="9785745at2"/>
<keyword evidence="7" id="KW-1185">Reference proteome</keyword>
<proteinExistence type="inferred from homology"/>
<keyword evidence="2" id="KW-0805">Transcription regulation</keyword>
<evidence type="ECO:0000259" key="5">
    <source>
        <dbReference type="PROSITE" id="PS50931"/>
    </source>
</evidence>
<keyword evidence="4" id="KW-0804">Transcription</keyword>
<dbReference type="Pfam" id="PF03466">
    <property type="entry name" value="LysR_substrate"/>
    <property type="match status" value="1"/>
</dbReference>
<dbReference type="AlphaFoldDB" id="A0A556A7M7"/>
<evidence type="ECO:0000256" key="1">
    <source>
        <dbReference type="ARBA" id="ARBA00009437"/>
    </source>
</evidence>
<dbReference type="PANTHER" id="PTHR30126:SF39">
    <property type="entry name" value="HTH-TYPE TRANSCRIPTIONAL REGULATOR CYSL"/>
    <property type="match status" value="1"/>
</dbReference>
<dbReference type="GO" id="GO:0000976">
    <property type="term" value="F:transcription cis-regulatory region binding"/>
    <property type="evidence" value="ECO:0007669"/>
    <property type="project" value="TreeGrafter"/>
</dbReference>
<dbReference type="GO" id="GO:0003700">
    <property type="term" value="F:DNA-binding transcription factor activity"/>
    <property type="evidence" value="ECO:0007669"/>
    <property type="project" value="InterPro"/>
</dbReference>
<feature type="domain" description="HTH lysR-type" evidence="5">
    <location>
        <begin position="1"/>
        <end position="58"/>
    </location>
</feature>
<accession>A0A556A7M7</accession>
<dbReference type="Proteomes" id="UP000318405">
    <property type="component" value="Unassembled WGS sequence"/>
</dbReference>
<dbReference type="InterPro" id="IPR036390">
    <property type="entry name" value="WH_DNA-bd_sf"/>
</dbReference>
<evidence type="ECO:0000256" key="2">
    <source>
        <dbReference type="ARBA" id="ARBA00023015"/>
    </source>
</evidence>
<dbReference type="Gene3D" id="1.10.10.10">
    <property type="entry name" value="Winged helix-like DNA-binding domain superfamily/Winged helix DNA-binding domain"/>
    <property type="match status" value="1"/>
</dbReference>